<dbReference type="Proteomes" id="UP000597656">
    <property type="component" value="Unassembled WGS sequence"/>
</dbReference>
<reference evidence="3" key="1">
    <citation type="journal article" date="2019" name="Int. J. Syst. Evol. Microbiol.">
        <title>The Global Catalogue of Microorganisms (GCM) 10K type strain sequencing project: providing services to taxonomists for standard genome sequencing and annotation.</title>
        <authorList>
            <consortium name="The Broad Institute Genomics Platform"/>
            <consortium name="The Broad Institute Genome Sequencing Center for Infectious Disease"/>
            <person name="Wu L."/>
            <person name="Ma J."/>
        </authorList>
    </citation>
    <scope>NUCLEOTIDE SEQUENCE [LARGE SCALE GENOMIC DNA]</scope>
    <source>
        <strain evidence="3">CGMCC 4.7319</strain>
    </source>
</reference>
<dbReference type="PANTHER" id="PTHR33495">
    <property type="entry name" value="ANTI-SIGMA FACTOR ANTAGONIST TM_1081-RELATED-RELATED"/>
    <property type="match status" value="1"/>
</dbReference>
<dbReference type="CDD" id="cd07043">
    <property type="entry name" value="STAS_anti-anti-sigma_factors"/>
    <property type="match status" value="1"/>
</dbReference>
<evidence type="ECO:0000313" key="3">
    <source>
        <dbReference type="Proteomes" id="UP000597656"/>
    </source>
</evidence>
<dbReference type="Pfam" id="PF01740">
    <property type="entry name" value="STAS"/>
    <property type="match status" value="1"/>
</dbReference>
<dbReference type="SUPFAM" id="SSF52091">
    <property type="entry name" value="SpoIIaa-like"/>
    <property type="match status" value="1"/>
</dbReference>
<name>A0ABQ2HQ88_9PSEU</name>
<keyword evidence="3" id="KW-1185">Reference proteome</keyword>
<feature type="domain" description="STAS" evidence="1">
    <location>
        <begin position="12"/>
        <end position="121"/>
    </location>
</feature>
<dbReference type="PANTHER" id="PTHR33495:SF13">
    <property type="entry name" value="ANTI-SIGMA-F FACTOR ANTAGONIST RSFB"/>
    <property type="match status" value="1"/>
</dbReference>
<dbReference type="InterPro" id="IPR002645">
    <property type="entry name" value="STAS_dom"/>
</dbReference>
<proteinExistence type="predicted"/>
<evidence type="ECO:0000313" key="2">
    <source>
        <dbReference type="EMBL" id="GGM86921.1"/>
    </source>
</evidence>
<dbReference type="RefSeq" id="WP_189154789.1">
    <property type="nucleotide sequence ID" value="NZ_BMNC01000003.1"/>
</dbReference>
<evidence type="ECO:0000259" key="1">
    <source>
        <dbReference type="PROSITE" id="PS50801"/>
    </source>
</evidence>
<protein>
    <recommendedName>
        <fullName evidence="1">STAS domain-containing protein</fullName>
    </recommendedName>
</protein>
<dbReference type="EMBL" id="BMNC01000003">
    <property type="protein sequence ID" value="GGM86921.1"/>
    <property type="molecule type" value="Genomic_DNA"/>
</dbReference>
<gene>
    <name evidence="2" type="ORF">GCM10011609_24360</name>
</gene>
<organism evidence="2 3">
    <name type="scientific">Lentzea pudingi</name>
    <dbReference type="NCBI Taxonomy" id="1789439"/>
    <lineage>
        <taxon>Bacteria</taxon>
        <taxon>Bacillati</taxon>
        <taxon>Actinomycetota</taxon>
        <taxon>Actinomycetes</taxon>
        <taxon>Pseudonocardiales</taxon>
        <taxon>Pseudonocardiaceae</taxon>
        <taxon>Lentzea</taxon>
    </lineage>
</organism>
<dbReference type="InterPro" id="IPR036513">
    <property type="entry name" value="STAS_dom_sf"/>
</dbReference>
<comment type="caution">
    <text evidence="2">The sequence shown here is derived from an EMBL/GenBank/DDBJ whole genome shotgun (WGS) entry which is preliminary data.</text>
</comment>
<accession>A0ABQ2HQ88</accession>
<dbReference type="Gene3D" id="3.30.750.24">
    <property type="entry name" value="STAS domain"/>
    <property type="match status" value="1"/>
</dbReference>
<sequence>MNHHFDEPPDVLNTRIVTLGEVVVVELAGELDMLTFEEPLARVLEVLDQAPSGLAIDLRAVSFFGSSGINLLLTVQERAGRDGIPLGVVADQPAVLRPLAMTMVDRQLAMFTDRSDALLALHALPAVKRFGGSR</sequence>
<dbReference type="PROSITE" id="PS50801">
    <property type="entry name" value="STAS"/>
    <property type="match status" value="1"/>
</dbReference>